<evidence type="ECO:0000256" key="1">
    <source>
        <dbReference type="SAM" id="Phobius"/>
    </source>
</evidence>
<gene>
    <name evidence="2" type="ORF">F5897_001334</name>
</gene>
<keyword evidence="3" id="KW-1185">Reference proteome</keyword>
<evidence type="ECO:0000313" key="2">
    <source>
        <dbReference type="EMBL" id="MBB4072011.1"/>
    </source>
</evidence>
<proteinExistence type="predicted"/>
<sequence>MRKNNSNNQTVQNSKLESVLAWGAVICIGASVLAFLVVLIIGAIQSTREVPGGSYQAIAWIAYVGMPLGFLMLFTLLFMNLSKRKREQRR</sequence>
<reference evidence="2 3" key="1">
    <citation type="submission" date="2020-08" db="EMBL/GenBank/DDBJ databases">
        <title>Sequencing the genomes of 1000 actinobacteria strains.</title>
        <authorList>
            <person name="Klenk H.-P."/>
        </authorList>
    </citation>
    <scope>NUCLEOTIDE SEQUENCE [LARGE SCALE GENOMIC DNA]</scope>
    <source>
        <strain evidence="2 3">DSM 27064</strain>
    </source>
</reference>
<dbReference type="EMBL" id="JACIFD010000013">
    <property type="protein sequence ID" value="MBB4072011.1"/>
    <property type="molecule type" value="Genomic_DNA"/>
</dbReference>
<feature type="transmembrane region" description="Helical" evidence="1">
    <location>
        <begin position="20"/>
        <end position="45"/>
    </location>
</feature>
<protein>
    <submittedName>
        <fullName evidence="2">ABC-type antimicrobial peptide transport system permease subunit</fullName>
    </submittedName>
</protein>
<dbReference type="AlphaFoldDB" id="A0A840DF20"/>
<keyword evidence="1" id="KW-0812">Transmembrane</keyword>
<name>A0A840DF20_9MICO</name>
<evidence type="ECO:0000313" key="3">
    <source>
        <dbReference type="Proteomes" id="UP000571183"/>
    </source>
</evidence>
<keyword evidence="1" id="KW-0472">Membrane</keyword>
<feature type="transmembrane region" description="Helical" evidence="1">
    <location>
        <begin position="57"/>
        <end position="81"/>
    </location>
</feature>
<accession>A0A840DF20</accession>
<organism evidence="2 3">
    <name type="scientific">Canibacter oris</name>
    <dbReference type="NCBI Taxonomy" id="1365628"/>
    <lineage>
        <taxon>Bacteria</taxon>
        <taxon>Bacillati</taxon>
        <taxon>Actinomycetota</taxon>
        <taxon>Actinomycetes</taxon>
        <taxon>Micrococcales</taxon>
        <taxon>Microbacteriaceae</taxon>
        <taxon>Canibacter</taxon>
    </lineage>
</organism>
<comment type="caution">
    <text evidence="2">The sequence shown here is derived from an EMBL/GenBank/DDBJ whole genome shotgun (WGS) entry which is preliminary data.</text>
</comment>
<keyword evidence="1" id="KW-1133">Transmembrane helix</keyword>
<dbReference type="RefSeq" id="WP_183304934.1">
    <property type="nucleotide sequence ID" value="NZ_JACIFD010000013.1"/>
</dbReference>
<dbReference type="Proteomes" id="UP000571183">
    <property type="component" value="Unassembled WGS sequence"/>
</dbReference>